<dbReference type="Gene3D" id="3.40.50.10810">
    <property type="entry name" value="Tandem AAA-ATPase domain"/>
    <property type="match status" value="1"/>
</dbReference>
<dbReference type="PROSITE" id="PS51194">
    <property type="entry name" value="HELICASE_CTER"/>
    <property type="match status" value="1"/>
</dbReference>
<dbReference type="InterPro" id="IPR000330">
    <property type="entry name" value="SNF2_N"/>
</dbReference>
<keyword evidence="1" id="KW-0378">Hydrolase</keyword>
<dbReference type="FunFam" id="3.40.50.10810:FF:000091">
    <property type="entry name" value="DNA helicase, SNF2/RAD54 family"/>
    <property type="match status" value="1"/>
</dbReference>
<dbReference type="InterPro" id="IPR007527">
    <property type="entry name" value="Znf_SWIM"/>
</dbReference>
<dbReference type="PANTHER" id="PTHR10799">
    <property type="entry name" value="SNF2/RAD54 HELICASE FAMILY"/>
    <property type="match status" value="1"/>
</dbReference>
<sequence length="1094" mass="123116">MTGSFLAHLPPTWRLAFSENALVRGLQYAREGRVRLLREEARFVEGDCRGAAANRYRQSLQLTANGGLSSLCSCPVGLNCKHAAALILHLEHQAEHSTPDASGAPNGPLPGSVEHWLSQLPLALGDVQPTDHQWCLHYRVMRDASIEVYKVRQRKDGSFGEREPYYGVAEASFRQPRFMQPLDLHIAALLALSRGSRHRFVLSGQNGGEALRLTLESGRAYLDWNHPPLKPGLSRTGRFNWTQQPDGCFRPTLDMSEQVDELLVALDPLYYLDAPRNEVGLIDHGLTAALARHLLVAPSVPSAQAAVFSLSLNEIAPQLPAPTKAQEQRIDDLMPIARLTLGSHHSVNYQPSSGRMVNEHQHRAGLSFVYGGASVHGNAKAEQRMRQTDGERVLSIARQPAAEQALRQQLKQLGFRPALRQSLALPKDSAEMYDLPSETAWLHVVQQQLPALREQGWQIAMQPGFAYDLTPVEAWYVELDEPMEQDWFNLELGIIVEGERVSLLPVLLGLIRRNPALLSQQALARRADDETLRVQLDKRREDDDRPMQVLLPFGRLKTILGTLAELYQRDQPNEGTLRLGRADAARLTQLDTLKPQWRGGEHLRAFAQRLRDYRLQAVSPPDGLLAQLRPYQLEGLRWMQTLRTLEVGGILGDDMGLGKTLQTLAHLLLEKEAGRLDRPCLVVMPTSLIPNWQDEAARFAPTLKVATLHGASRQQHYERLNEYDLLFTTYALLPRDIDRLVELPLHVLVLDEAQNIKNASSKAAQAAGRLKARQRLCLTGTPLENHLGELWSLFHFLMPGWLGDAKRFNREYRTPIEKHADTDRLQHLTARIRPFLLRRRKEQVAQELPPKTEIVHWVELSAAQRDLYETVRLAMDSKVREEIDRKGLARSQIVILDALLKLRQVCCDLRLVKGDDARPTRASHSGKLDSLMQMLTELLAEGRRILLFSQFTSMLALIEQELRNRAIDYVQLTGDTKDRRTPVRRFQNGEVPLFLISLKAGGTGLNLTAADTVIHYDPWWNPAAESQATDRAHRIGQDKPVFVYKLIARATVEEKIQQLQQHKAELAAGVLDAGNQGGWQLEASDIEALFAPLP</sequence>
<dbReference type="InterPro" id="IPR049730">
    <property type="entry name" value="SNF2/RAD54-like_C"/>
</dbReference>
<keyword evidence="3" id="KW-0479">Metal-binding</keyword>
<dbReference type="OrthoDB" id="9760715at2"/>
<protein>
    <submittedName>
        <fullName evidence="7">Helicase SNF2</fullName>
    </submittedName>
</protein>
<evidence type="ECO:0000259" key="6">
    <source>
        <dbReference type="PROSITE" id="PS51194"/>
    </source>
</evidence>
<dbReference type="GO" id="GO:0005524">
    <property type="term" value="F:ATP binding"/>
    <property type="evidence" value="ECO:0007669"/>
    <property type="project" value="InterPro"/>
</dbReference>
<evidence type="ECO:0000256" key="1">
    <source>
        <dbReference type="ARBA" id="ARBA00022801"/>
    </source>
</evidence>
<keyword evidence="2 7" id="KW-0067">ATP-binding</keyword>
<dbReference type="Pfam" id="PF00271">
    <property type="entry name" value="Helicase_C"/>
    <property type="match status" value="1"/>
</dbReference>
<keyword evidence="2 7" id="KW-0547">Nucleotide-binding</keyword>
<dbReference type="InterPro" id="IPR001650">
    <property type="entry name" value="Helicase_C-like"/>
</dbReference>
<evidence type="ECO:0000313" key="7">
    <source>
        <dbReference type="EMBL" id="QGZ31962.1"/>
    </source>
</evidence>
<dbReference type="CDD" id="cd18012">
    <property type="entry name" value="DEXQc_arch_SWI2_SNF2"/>
    <property type="match status" value="1"/>
</dbReference>
<dbReference type="AlphaFoldDB" id="A0A6I6LZD8"/>
<dbReference type="Pfam" id="PF04434">
    <property type="entry name" value="SWIM"/>
    <property type="match status" value="1"/>
</dbReference>
<evidence type="ECO:0000259" key="5">
    <source>
        <dbReference type="PROSITE" id="PS51192"/>
    </source>
</evidence>
<dbReference type="Gene3D" id="3.40.50.300">
    <property type="entry name" value="P-loop containing nucleotide triphosphate hydrolases"/>
    <property type="match status" value="1"/>
</dbReference>
<dbReference type="GO" id="GO:0004386">
    <property type="term" value="F:helicase activity"/>
    <property type="evidence" value="ECO:0007669"/>
    <property type="project" value="UniProtKB-KW"/>
</dbReference>
<reference evidence="7 8" key="1">
    <citation type="submission" date="2019-12" db="EMBL/GenBank/DDBJ databases">
        <title>Complete genome sequence of Pseudomonas stutzeri.</title>
        <authorList>
            <person name="Lim S.R."/>
            <person name="Kim J.H."/>
        </authorList>
    </citation>
    <scope>NUCLEOTIDE SEQUENCE [LARGE SCALE GENOMIC DNA]</scope>
    <source>
        <strain evidence="7 8">PM101005</strain>
    </source>
</reference>
<proteinExistence type="predicted"/>
<dbReference type="SMART" id="SM00487">
    <property type="entry name" value="DEXDc"/>
    <property type="match status" value="1"/>
</dbReference>
<dbReference type="PROSITE" id="PS50966">
    <property type="entry name" value="ZF_SWIM"/>
    <property type="match status" value="1"/>
</dbReference>
<evidence type="ECO:0000259" key="4">
    <source>
        <dbReference type="PROSITE" id="PS50966"/>
    </source>
</evidence>
<feature type="domain" description="SWIM-type" evidence="4">
    <location>
        <begin position="56"/>
        <end position="91"/>
    </location>
</feature>
<dbReference type="InterPro" id="IPR038718">
    <property type="entry name" value="SNF2-like_sf"/>
</dbReference>
<dbReference type="EMBL" id="CP046902">
    <property type="protein sequence ID" value="QGZ31962.1"/>
    <property type="molecule type" value="Genomic_DNA"/>
</dbReference>
<dbReference type="RefSeq" id="WP_158189399.1">
    <property type="nucleotide sequence ID" value="NZ_CP046902.1"/>
</dbReference>
<dbReference type="Pfam" id="PF00176">
    <property type="entry name" value="SNF2-rel_dom"/>
    <property type="match status" value="1"/>
</dbReference>
<feature type="domain" description="Helicase ATP-binding" evidence="5">
    <location>
        <begin position="640"/>
        <end position="800"/>
    </location>
</feature>
<dbReference type="CDD" id="cd18793">
    <property type="entry name" value="SF2_C_SNF"/>
    <property type="match status" value="1"/>
</dbReference>
<keyword evidence="3" id="KW-0862">Zinc</keyword>
<keyword evidence="3" id="KW-0863">Zinc-finger</keyword>
<dbReference type="GO" id="GO:0008270">
    <property type="term" value="F:zinc ion binding"/>
    <property type="evidence" value="ECO:0007669"/>
    <property type="project" value="UniProtKB-KW"/>
</dbReference>
<accession>A0A6I6LZD8</accession>
<feature type="domain" description="Helicase C-terminal" evidence="6">
    <location>
        <begin position="930"/>
        <end position="1075"/>
    </location>
</feature>
<evidence type="ECO:0000256" key="2">
    <source>
        <dbReference type="ARBA" id="ARBA00022806"/>
    </source>
</evidence>
<dbReference type="Proteomes" id="UP000438983">
    <property type="component" value="Chromosome"/>
</dbReference>
<gene>
    <name evidence="7" type="ORF">GQA94_18615</name>
</gene>
<evidence type="ECO:0000256" key="3">
    <source>
        <dbReference type="PROSITE-ProRule" id="PRU00325"/>
    </source>
</evidence>
<evidence type="ECO:0000313" key="8">
    <source>
        <dbReference type="Proteomes" id="UP000438983"/>
    </source>
</evidence>
<dbReference type="SUPFAM" id="SSF52540">
    <property type="entry name" value="P-loop containing nucleoside triphosphate hydrolases"/>
    <property type="match status" value="2"/>
</dbReference>
<dbReference type="PROSITE" id="PS51192">
    <property type="entry name" value="HELICASE_ATP_BIND_1"/>
    <property type="match status" value="1"/>
</dbReference>
<dbReference type="InterPro" id="IPR027417">
    <property type="entry name" value="P-loop_NTPase"/>
</dbReference>
<name>A0A6I6LZD8_STUST</name>
<dbReference type="InterPro" id="IPR014001">
    <property type="entry name" value="Helicase_ATP-bd"/>
</dbReference>
<dbReference type="SMART" id="SM00490">
    <property type="entry name" value="HELICc"/>
    <property type="match status" value="1"/>
</dbReference>
<keyword evidence="2 7" id="KW-0347">Helicase</keyword>
<organism evidence="7 8">
    <name type="scientific">Stutzerimonas stutzeri</name>
    <name type="common">Pseudomonas stutzeri</name>
    <dbReference type="NCBI Taxonomy" id="316"/>
    <lineage>
        <taxon>Bacteria</taxon>
        <taxon>Pseudomonadati</taxon>
        <taxon>Pseudomonadota</taxon>
        <taxon>Gammaproteobacteria</taxon>
        <taxon>Pseudomonadales</taxon>
        <taxon>Pseudomonadaceae</taxon>
        <taxon>Stutzerimonas</taxon>
    </lineage>
</organism>
<dbReference type="GO" id="GO:0016787">
    <property type="term" value="F:hydrolase activity"/>
    <property type="evidence" value="ECO:0007669"/>
    <property type="project" value="UniProtKB-KW"/>
</dbReference>